<evidence type="ECO:0000313" key="3">
    <source>
        <dbReference type="Proteomes" id="UP000051202"/>
    </source>
</evidence>
<dbReference type="AlphaFoldDB" id="A0A0T6DU32"/>
<sequence>MAKKKALTQQQRDELSQFWNECQVLPSDHILYDHHKWEDGRLRMVPAGHTVQIGQRNIDLDGYVVIQLHDSTGNVSDLAHLPGDDYAFDPFASPVIYTPTGYPRGFATFGDKTPNAPVILCRSIGEVFGIMQEAKHPALYVVYFERSNLKYAIEAYKGRAIALPVHDDFREWLGKSEYNADWVTEINTTVDALGALGFTDGFYTELIGDPINAWLKKKQPHAPQNLVQNKPKHQTNISEGFGRWTFDALVEHVYLVYGTDTVWDNLNEKRMRIGHLRHAVGNNEMFKLWQEASDRKTVMDLVFEPSGNLPSNTINLFKGLPDQPYYDASHCEKILAHIQRLCGYREDEYTWLLRWLAYPLQNLGAKMDTAVVMYGNEGPGKSILFEKIMTRIYGEGDSGHHRTIGQQQLESQFNSWLSKTLFALCEEVVSRSERNHFKGQLKHLVTGKKLLINEKMLPSHEESNHANFVFLSNSTIPLELDLGDRRYFVIRVDDVPPQGYFDELFDEINNHGIAAFYHYLMAIDMGEFDAHSKPPLNQDKQKLIDASLPSPVLFYNEWAAGDIRDGETNMPYGCCIKSQLFKAYRRWCNERNEFAKRDRDFNAEVDRYMHDGRKDICFPTPSSRRKTTRLWITKEAQILFDKGADNAVEVVQNEAISFNQALGRAVDKEIR</sequence>
<reference evidence="2 3" key="1">
    <citation type="submission" date="2015-11" db="EMBL/GenBank/DDBJ databases">
        <title>Permanent draft genome of Psychrobacter piscatorii LQ58.</title>
        <authorList>
            <person name="Zhou M."/>
            <person name="Dong B."/>
            <person name="Liu Q."/>
        </authorList>
    </citation>
    <scope>NUCLEOTIDE SEQUENCE [LARGE SCALE GENOMIC DNA]</scope>
    <source>
        <strain evidence="2 3">LQ58</strain>
    </source>
</reference>
<dbReference type="Gene3D" id="3.40.50.300">
    <property type="entry name" value="P-loop containing nucleotide triphosphate hydrolases"/>
    <property type="match status" value="1"/>
</dbReference>
<proteinExistence type="predicted"/>
<organism evidence="2 3">
    <name type="scientific">Psychrobacter piscatorii</name>
    <dbReference type="NCBI Taxonomy" id="554343"/>
    <lineage>
        <taxon>Bacteria</taxon>
        <taxon>Pseudomonadati</taxon>
        <taxon>Pseudomonadota</taxon>
        <taxon>Gammaproteobacteria</taxon>
        <taxon>Moraxellales</taxon>
        <taxon>Moraxellaceae</taxon>
        <taxon>Psychrobacter</taxon>
    </lineage>
</organism>
<dbReference type="Pfam" id="PF19263">
    <property type="entry name" value="DUF5906"/>
    <property type="match status" value="1"/>
</dbReference>
<dbReference type="Proteomes" id="UP000051202">
    <property type="component" value="Unassembled WGS sequence"/>
</dbReference>
<name>A0A0T6DU32_9GAMM</name>
<dbReference type="InterPro" id="IPR045455">
    <property type="entry name" value="NrS-1_pol-like_helicase"/>
</dbReference>
<keyword evidence="3" id="KW-1185">Reference proteome</keyword>
<dbReference type="RefSeq" id="WP_058023688.1">
    <property type="nucleotide sequence ID" value="NZ_LNDJ01000013.1"/>
</dbReference>
<accession>A0A0T6DU32</accession>
<evidence type="ECO:0000259" key="1">
    <source>
        <dbReference type="Pfam" id="PF19263"/>
    </source>
</evidence>
<feature type="domain" description="NrS-1 polymerase-like helicase" evidence="1">
    <location>
        <begin position="373"/>
        <end position="486"/>
    </location>
</feature>
<comment type="caution">
    <text evidence="2">The sequence shown here is derived from an EMBL/GenBank/DDBJ whole genome shotgun (WGS) entry which is preliminary data.</text>
</comment>
<evidence type="ECO:0000313" key="2">
    <source>
        <dbReference type="EMBL" id="KRU23529.1"/>
    </source>
</evidence>
<gene>
    <name evidence="2" type="ORF">AS194_03945</name>
</gene>
<dbReference type="EMBL" id="LNDJ01000013">
    <property type="protein sequence ID" value="KRU23529.1"/>
    <property type="molecule type" value="Genomic_DNA"/>
</dbReference>
<dbReference type="InterPro" id="IPR027417">
    <property type="entry name" value="P-loop_NTPase"/>
</dbReference>
<protein>
    <recommendedName>
        <fullName evidence="1">NrS-1 polymerase-like helicase domain-containing protein</fullName>
    </recommendedName>
</protein>
<dbReference type="STRING" id="554343.AS194_03945"/>